<feature type="compositionally biased region" description="Low complexity" evidence="1">
    <location>
        <begin position="17"/>
        <end position="26"/>
    </location>
</feature>
<sequence>MPRSWTNGHYGGGGARPGRAQPGAPEARGRTTRRGEAWGGAES</sequence>
<comment type="caution">
    <text evidence="2">The sequence shown here is derived from an EMBL/GenBank/DDBJ whole genome shotgun (WGS) entry which is preliminary data.</text>
</comment>
<protein>
    <submittedName>
        <fullName evidence="2">Uncharacterized protein</fullName>
    </submittedName>
</protein>
<feature type="compositionally biased region" description="Basic and acidic residues" evidence="1">
    <location>
        <begin position="27"/>
        <end position="36"/>
    </location>
</feature>
<dbReference type="Proteomes" id="UP000015001">
    <property type="component" value="Unassembled WGS sequence"/>
</dbReference>
<proteinExistence type="predicted"/>
<keyword evidence="3" id="KW-1185">Reference proteome</keyword>
<name>S4M4H5_9ACTN</name>
<dbReference type="EMBL" id="AOPY01001717">
    <property type="protein sequence ID" value="EPJ34098.1"/>
    <property type="molecule type" value="Genomic_DNA"/>
</dbReference>
<feature type="region of interest" description="Disordered" evidence="1">
    <location>
        <begin position="1"/>
        <end position="43"/>
    </location>
</feature>
<organism evidence="2 3">
    <name type="scientific">Streptomyces afghaniensis 772</name>
    <dbReference type="NCBI Taxonomy" id="1283301"/>
    <lineage>
        <taxon>Bacteria</taxon>
        <taxon>Bacillati</taxon>
        <taxon>Actinomycetota</taxon>
        <taxon>Actinomycetes</taxon>
        <taxon>Kitasatosporales</taxon>
        <taxon>Streptomycetaceae</taxon>
        <taxon>Streptomyces</taxon>
    </lineage>
</organism>
<dbReference type="PATRIC" id="fig|1283301.3.peg.8781"/>
<evidence type="ECO:0000256" key="1">
    <source>
        <dbReference type="SAM" id="MobiDB-lite"/>
    </source>
</evidence>
<reference evidence="2 3" key="1">
    <citation type="submission" date="2013-02" db="EMBL/GenBank/DDBJ databases">
        <title>Draft Genome Sequence of Streptomyces afghaniensis, Which Produces Compounds of the Julimycin B-Complex.</title>
        <authorList>
            <person name="Gruening B.A."/>
            <person name="Praeg A."/>
            <person name="Erxleben A."/>
            <person name="Guenther S."/>
            <person name="Fiedler H.-P."/>
            <person name="Goodfellow M."/>
            <person name="Mueller M."/>
        </authorList>
    </citation>
    <scope>NUCLEOTIDE SEQUENCE [LARGE SCALE GENOMIC DNA]</scope>
    <source>
        <strain evidence="2 3">772</strain>
    </source>
</reference>
<evidence type="ECO:0000313" key="3">
    <source>
        <dbReference type="Proteomes" id="UP000015001"/>
    </source>
</evidence>
<accession>S4M4H5</accession>
<evidence type="ECO:0000313" key="2">
    <source>
        <dbReference type="EMBL" id="EPJ34098.1"/>
    </source>
</evidence>
<dbReference type="AlphaFoldDB" id="S4M4H5"/>
<dbReference type="HOGENOM" id="CLU_3239962_0_0_11"/>
<gene>
    <name evidence="2" type="ORF">STAFG_8852</name>
</gene>